<dbReference type="InterPro" id="IPR011990">
    <property type="entry name" value="TPR-like_helical_dom_sf"/>
</dbReference>
<dbReference type="Gene3D" id="3.40.50.300">
    <property type="entry name" value="P-loop containing nucleotide triphosphate hydrolases"/>
    <property type="match status" value="1"/>
</dbReference>
<sequence length="873" mass="93136">MSIEPSADSAGSLLNSKFAVPAPPPFMVDRPALADRLTEGVQGPLTLVTGLAGSGKTQLLASWARSGAVRWPIVWIAVEPGDERGATFWTYLIEGLRRVGVRVPAQVPAAPGAAAGRPFLARVAAALAACPTPVVLVLDGASQLAGRDWAAGLEFLQSHASGLRLVLSGRWDPPLPLYRYRLAGELSEIRTADLAFRADEAARLLELHGVTPTGDQVAELLDRTEGWAAGIRLYASARQGCADPAVWPGLTGNESSVAEYFIGEVLRFQPPVMRRFLLETSVLDTFTAEFAAAVTGRADAGRLLAGLTRENAFIQPVGDGTGLYRYHHLFADLLRAQLAWAEPDQVALLHGRAADWLFAHGRLADAVAQCARAGDWETAATMVIEDFAVGQLVIEGSAGRLGGVLAGLPQHQTVPETVLVRAALTYGDGDHLRAAEQFAYASKLLAVHGSACGDGLTLAFHLMQLLTLPVGPEPEQVEELAPVVKAFLAVTPERLRTRHPELRMLVHAAEGVARGAYSAGDETVDALAEAVATAPPGAELVKIDCLGRLAVTEAYRGWLGRAETYARQALDLAAECGLSRDRWPAAAEVALAWVALERYDIDAADRHLRAAQPLCATGSDGPAALACAVVKARRLQIRGETRQVMSVLVAAGENGDEPPRWLSREIALSRIRLLITAGRTAEAAELLAGLPATGTADVAVTRAALLMAQGESGPAQDIATAVTRACGVPRPVVLEAWLLLAMLAEGADDAAAREALRRALTVAAPESYRRPVHQVWNELRRLLRDEERSAVQQRVLSGAAGPAVAEPIVVEALSRRELDVLRGMAEMLPTEEIAASMYVSVNTVKTHVRNILRKLSASRRNEAVRRARSLKLI</sequence>
<dbReference type="InterPro" id="IPR027417">
    <property type="entry name" value="P-loop_NTPase"/>
</dbReference>
<evidence type="ECO:0000259" key="4">
    <source>
        <dbReference type="PROSITE" id="PS50043"/>
    </source>
</evidence>
<keyword evidence="2" id="KW-0238">DNA-binding</keyword>
<dbReference type="SMART" id="SM00421">
    <property type="entry name" value="HTH_LUXR"/>
    <property type="match status" value="1"/>
</dbReference>
<dbReference type="RefSeq" id="WP_267560638.1">
    <property type="nucleotide sequence ID" value="NZ_JAPNTZ010000001.1"/>
</dbReference>
<dbReference type="SUPFAM" id="SSF46894">
    <property type="entry name" value="C-terminal effector domain of the bipartite response regulators"/>
    <property type="match status" value="1"/>
</dbReference>
<evidence type="ECO:0000313" key="6">
    <source>
        <dbReference type="Proteomes" id="UP001151002"/>
    </source>
</evidence>
<name>A0ABT4AU55_9ACTN</name>
<keyword evidence="3" id="KW-0804">Transcription</keyword>
<evidence type="ECO:0000256" key="3">
    <source>
        <dbReference type="ARBA" id="ARBA00023163"/>
    </source>
</evidence>
<dbReference type="InterPro" id="IPR016032">
    <property type="entry name" value="Sig_transdc_resp-reg_C-effctor"/>
</dbReference>
<dbReference type="SUPFAM" id="SSF52540">
    <property type="entry name" value="P-loop containing nucleoside triphosphate hydrolases"/>
    <property type="match status" value="1"/>
</dbReference>
<evidence type="ECO:0000256" key="2">
    <source>
        <dbReference type="ARBA" id="ARBA00023125"/>
    </source>
</evidence>
<comment type="caution">
    <text evidence="5">The sequence shown here is derived from an EMBL/GenBank/DDBJ whole genome shotgun (WGS) entry which is preliminary data.</text>
</comment>
<dbReference type="PANTHER" id="PTHR44688">
    <property type="entry name" value="DNA-BINDING TRANSCRIPTIONAL ACTIVATOR DEVR_DOSR"/>
    <property type="match status" value="1"/>
</dbReference>
<dbReference type="Pfam" id="PF25873">
    <property type="entry name" value="WHD_MalT"/>
    <property type="match status" value="1"/>
</dbReference>
<dbReference type="PRINTS" id="PR00038">
    <property type="entry name" value="HTHLUXR"/>
</dbReference>
<evidence type="ECO:0000313" key="5">
    <source>
        <dbReference type="EMBL" id="MCY1136858.1"/>
    </source>
</evidence>
<feature type="domain" description="HTH luxR-type" evidence="4">
    <location>
        <begin position="806"/>
        <end position="871"/>
    </location>
</feature>
<dbReference type="InterPro" id="IPR000792">
    <property type="entry name" value="Tscrpt_reg_LuxR_C"/>
</dbReference>
<evidence type="ECO:0000256" key="1">
    <source>
        <dbReference type="ARBA" id="ARBA00023015"/>
    </source>
</evidence>
<dbReference type="CDD" id="cd06170">
    <property type="entry name" value="LuxR_C_like"/>
    <property type="match status" value="1"/>
</dbReference>
<organism evidence="5 6">
    <name type="scientific">Paractinoplanes pyxinae</name>
    <dbReference type="NCBI Taxonomy" id="2997416"/>
    <lineage>
        <taxon>Bacteria</taxon>
        <taxon>Bacillati</taxon>
        <taxon>Actinomycetota</taxon>
        <taxon>Actinomycetes</taxon>
        <taxon>Micromonosporales</taxon>
        <taxon>Micromonosporaceae</taxon>
        <taxon>Paractinoplanes</taxon>
    </lineage>
</organism>
<dbReference type="PROSITE" id="PS50043">
    <property type="entry name" value="HTH_LUXR_2"/>
    <property type="match status" value="1"/>
</dbReference>
<keyword evidence="6" id="KW-1185">Reference proteome</keyword>
<dbReference type="Gene3D" id="1.10.10.10">
    <property type="entry name" value="Winged helix-like DNA-binding domain superfamily/Winged helix DNA-binding domain"/>
    <property type="match status" value="1"/>
</dbReference>
<dbReference type="Pfam" id="PF00196">
    <property type="entry name" value="GerE"/>
    <property type="match status" value="1"/>
</dbReference>
<dbReference type="Gene3D" id="1.25.40.10">
    <property type="entry name" value="Tetratricopeptide repeat domain"/>
    <property type="match status" value="1"/>
</dbReference>
<reference evidence="5" key="1">
    <citation type="submission" date="2022-11" db="EMBL/GenBank/DDBJ databases">
        <authorList>
            <person name="Somphong A."/>
            <person name="Phongsopitanun W."/>
        </authorList>
    </citation>
    <scope>NUCLEOTIDE SEQUENCE</scope>
    <source>
        <strain evidence="5">Pm04-4</strain>
    </source>
</reference>
<dbReference type="InterPro" id="IPR059106">
    <property type="entry name" value="WHD_MalT"/>
</dbReference>
<dbReference type="InterPro" id="IPR036388">
    <property type="entry name" value="WH-like_DNA-bd_sf"/>
</dbReference>
<keyword evidence="1" id="KW-0805">Transcription regulation</keyword>
<gene>
    <name evidence="5" type="ORF">OWR29_02530</name>
</gene>
<protein>
    <submittedName>
        <fullName evidence="5">LuxR C-terminal-related transcriptional regulator</fullName>
    </submittedName>
</protein>
<dbReference type="PANTHER" id="PTHR44688:SF16">
    <property type="entry name" value="DNA-BINDING TRANSCRIPTIONAL ACTIVATOR DEVR_DOSR"/>
    <property type="match status" value="1"/>
</dbReference>
<accession>A0ABT4AU55</accession>
<dbReference type="EMBL" id="JAPNTZ010000001">
    <property type="protein sequence ID" value="MCY1136858.1"/>
    <property type="molecule type" value="Genomic_DNA"/>
</dbReference>
<proteinExistence type="predicted"/>
<dbReference type="Proteomes" id="UP001151002">
    <property type="component" value="Unassembled WGS sequence"/>
</dbReference>